<comment type="caution">
    <text evidence="3">The sequence shown here is derived from an EMBL/GenBank/DDBJ whole genome shotgun (WGS) entry which is preliminary data.</text>
</comment>
<feature type="domain" description="HTH arsR-type" evidence="2">
    <location>
        <begin position="112"/>
        <end position="154"/>
    </location>
</feature>
<proteinExistence type="predicted"/>
<sequence length="184" mass="20099">MGDSMNERLAELEVRLAVVEERLRTLEKPVGMVEFSAETSTVNQVSWSDRLSARLLPASPGNEPMGLIAYAGAVRGEEGEIAWDFERKVEDLLALDVEPIAQVLAACGSIPRLELVRLLLHGPQNSQQLQEALGLSSGPLYYHLKELMAVGIVSQPTRNSYQVAPQRVVPFLALLVAALDVRGL</sequence>
<dbReference type="CDD" id="cd00090">
    <property type="entry name" value="HTH_ARSR"/>
    <property type="match status" value="1"/>
</dbReference>
<accession>A0A402BCZ9</accession>
<dbReference type="SUPFAM" id="SSF46785">
    <property type="entry name" value="Winged helix' DNA-binding domain"/>
    <property type="match status" value="1"/>
</dbReference>
<feature type="coiled-coil region" evidence="1">
    <location>
        <begin position="2"/>
        <end position="29"/>
    </location>
</feature>
<dbReference type="RefSeq" id="WP_126629566.1">
    <property type="nucleotide sequence ID" value="NZ_BIFT01000002.1"/>
</dbReference>
<protein>
    <recommendedName>
        <fullName evidence="2">HTH arsR-type domain-containing protein</fullName>
    </recommendedName>
</protein>
<gene>
    <name evidence="3" type="ORF">KDA_47550</name>
</gene>
<evidence type="ECO:0000259" key="2">
    <source>
        <dbReference type="Pfam" id="PF01022"/>
    </source>
</evidence>
<dbReference type="InterPro" id="IPR036388">
    <property type="entry name" value="WH-like_DNA-bd_sf"/>
</dbReference>
<dbReference type="Pfam" id="PF01022">
    <property type="entry name" value="HTH_5"/>
    <property type="match status" value="1"/>
</dbReference>
<dbReference type="GO" id="GO:0003700">
    <property type="term" value="F:DNA-binding transcription factor activity"/>
    <property type="evidence" value="ECO:0007669"/>
    <property type="project" value="InterPro"/>
</dbReference>
<dbReference type="Gene3D" id="1.10.10.10">
    <property type="entry name" value="Winged helix-like DNA-binding domain superfamily/Winged helix DNA-binding domain"/>
    <property type="match status" value="1"/>
</dbReference>
<dbReference type="OrthoDB" id="73305at2"/>
<keyword evidence="4" id="KW-1185">Reference proteome</keyword>
<dbReference type="InterPro" id="IPR001845">
    <property type="entry name" value="HTH_ArsR_DNA-bd_dom"/>
</dbReference>
<evidence type="ECO:0000313" key="3">
    <source>
        <dbReference type="EMBL" id="GCE29271.1"/>
    </source>
</evidence>
<dbReference type="EMBL" id="BIFT01000002">
    <property type="protein sequence ID" value="GCE29271.1"/>
    <property type="molecule type" value="Genomic_DNA"/>
</dbReference>
<dbReference type="AlphaFoldDB" id="A0A402BCZ9"/>
<organism evidence="3 4">
    <name type="scientific">Dictyobacter alpinus</name>
    <dbReference type="NCBI Taxonomy" id="2014873"/>
    <lineage>
        <taxon>Bacteria</taxon>
        <taxon>Bacillati</taxon>
        <taxon>Chloroflexota</taxon>
        <taxon>Ktedonobacteria</taxon>
        <taxon>Ktedonobacterales</taxon>
        <taxon>Dictyobacteraceae</taxon>
        <taxon>Dictyobacter</taxon>
    </lineage>
</organism>
<dbReference type="Proteomes" id="UP000287171">
    <property type="component" value="Unassembled WGS sequence"/>
</dbReference>
<evidence type="ECO:0000313" key="4">
    <source>
        <dbReference type="Proteomes" id="UP000287171"/>
    </source>
</evidence>
<dbReference type="InterPro" id="IPR011991">
    <property type="entry name" value="ArsR-like_HTH"/>
</dbReference>
<name>A0A402BCZ9_9CHLR</name>
<dbReference type="InterPro" id="IPR036390">
    <property type="entry name" value="WH_DNA-bd_sf"/>
</dbReference>
<reference evidence="4" key="1">
    <citation type="submission" date="2018-12" db="EMBL/GenBank/DDBJ databases">
        <title>Tengunoibacter tsumagoiensis gen. nov., sp. nov., Dictyobacter kobayashii sp. nov., D. alpinus sp. nov., and D. joshuensis sp. nov. and description of Dictyobacteraceae fam. nov. within the order Ktedonobacterales isolated from Tengu-no-mugimeshi.</title>
        <authorList>
            <person name="Wang C.M."/>
            <person name="Zheng Y."/>
            <person name="Sakai Y."/>
            <person name="Toyoda A."/>
            <person name="Minakuchi Y."/>
            <person name="Abe K."/>
            <person name="Yokota A."/>
            <person name="Yabe S."/>
        </authorList>
    </citation>
    <scope>NUCLEOTIDE SEQUENCE [LARGE SCALE GENOMIC DNA]</scope>
    <source>
        <strain evidence="4">Uno16</strain>
    </source>
</reference>
<evidence type="ECO:0000256" key="1">
    <source>
        <dbReference type="SAM" id="Coils"/>
    </source>
</evidence>
<keyword evidence="1" id="KW-0175">Coiled coil</keyword>